<dbReference type="RefSeq" id="WP_059071258.1">
    <property type="nucleotide sequence ID" value="NZ_LNAL01000007.1"/>
</dbReference>
<protein>
    <submittedName>
        <fullName evidence="1">Uncharacterized protein</fullName>
    </submittedName>
</protein>
<evidence type="ECO:0000313" key="2">
    <source>
        <dbReference type="Proteomes" id="UP000054223"/>
    </source>
</evidence>
<name>A0A9X0HKK3_SOLP1</name>
<keyword evidence="2" id="KW-1185">Reference proteome</keyword>
<dbReference type="EMBL" id="LNAL01000007">
    <property type="protein sequence ID" value="KUG07635.1"/>
    <property type="molecule type" value="Genomic_DNA"/>
</dbReference>
<reference evidence="1 2" key="1">
    <citation type="submission" date="2015-11" db="EMBL/GenBank/DDBJ databases">
        <title>Solirubrum puertoriconensis gen. nov. an environmental bacteria isolated in Puerto Rico.</title>
        <authorList>
            <person name="Cuebas-Irizarry M.F."/>
            <person name="Montalvo-Rodriguez R."/>
        </authorList>
    </citation>
    <scope>NUCLEOTIDE SEQUENCE [LARGE SCALE GENOMIC DNA]</scope>
    <source>
        <strain evidence="1 2">MC1A</strain>
    </source>
</reference>
<organism evidence="1 2">
    <name type="scientific">Solirubrum puertoriconensis</name>
    <dbReference type="NCBI Taxonomy" id="1751427"/>
    <lineage>
        <taxon>Bacteria</taxon>
        <taxon>Pseudomonadati</taxon>
        <taxon>Bacteroidota</taxon>
        <taxon>Cytophagia</taxon>
        <taxon>Cytophagales</taxon>
    </lineage>
</organism>
<dbReference type="OrthoDB" id="848102at2"/>
<gene>
    <name evidence="1" type="ORF">ASU33_14995</name>
</gene>
<comment type="caution">
    <text evidence="1">The sequence shown here is derived from an EMBL/GenBank/DDBJ whole genome shotgun (WGS) entry which is preliminary data.</text>
</comment>
<evidence type="ECO:0000313" key="1">
    <source>
        <dbReference type="EMBL" id="KUG07635.1"/>
    </source>
</evidence>
<dbReference type="Proteomes" id="UP000054223">
    <property type="component" value="Unassembled WGS sequence"/>
</dbReference>
<dbReference type="AlphaFoldDB" id="A0A9X0HKK3"/>
<accession>A0A9X0HKK3</accession>
<sequence>MKHYGITVLVTGLLLVASCQKHDVEPANLPSADAAINNITTTCVEDQITFNNVSAGTLLGAAGSTISSTGGVTVGVRADNPHYTQANEAIVFSTNPLSSSEDNDLGTPNWVHGGTGTGDAGISGPYINNKPLGNILVLHNYKEFSVSQPNDDDFSGSVSDYGTITFDFASVGSVTAKSITVIDIEAAEKEYGRALLYNGATLLSTVVFPSTGSNGVAIVDLGSVPDVTSIEVIIGGSMGIDNLTFCATPPPSNCCTYTQGYWKNHPNNWPVSTLTLGNGTYSKDQLLEILKTPVKGNGLISLAHQLIAAKLNAANCNGTSPVTSTISQADRLIGGLVVGGSGYLSPSSTSALTDRLDRYNNGLLGTPHCGD</sequence>
<dbReference type="PROSITE" id="PS51257">
    <property type="entry name" value="PROKAR_LIPOPROTEIN"/>
    <property type="match status" value="1"/>
</dbReference>
<proteinExistence type="predicted"/>